<evidence type="ECO:0000313" key="3">
    <source>
        <dbReference type="EMBL" id="GGY66680.1"/>
    </source>
</evidence>
<feature type="chain" id="PRO_5047521784" description="DUF4136 domain-containing protein" evidence="1">
    <location>
        <begin position="21"/>
        <end position="191"/>
    </location>
</feature>
<accession>A0ABQ3AUN2</accession>
<dbReference type="RefSeq" id="WP_189416268.1">
    <property type="nucleotide sequence ID" value="NZ_BMYZ01000001.1"/>
</dbReference>
<feature type="signal peptide" evidence="1">
    <location>
        <begin position="1"/>
        <end position="20"/>
    </location>
</feature>
<dbReference type="Gene3D" id="3.30.160.670">
    <property type="match status" value="1"/>
</dbReference>
<keyword evidence="1" id="KW-0732">Signal</keyword>
<dbReference type="Proteomes" id="UP000619761">
    <property type="component" value="Unassembled WGS sequence"/>
</dbReference>
<protein>
    <recommendedName>
        <fullName evidence="2">DUF4136 domain-containing protein</fullName>
    </recommendedName>
</protein>
<sequence length="191" mass="21448">MLKAGLFSLLVALMCLSGCATKPYVATDYEASYNFAALKSFAVKSAKQDTKENILISPFTLSHIHALVNGELAKRYQSVGESATPDFYVTYHVVMEEKLEPTAYDQMYGFGFWGRGYRYPSSMFYRPPLDGGIRVYNQGSLIIDMVDAKTQQPIWRGVSEKRLNKGLNPQKQREILTSAVLEVLAQFPPVK</sequence>
<evidence type="ECO:0000256" key="1">
    <source>
        <dbReference type="SAM" id="SignalP"/>
    </source>
</evidence>
<reference evidence="4" key="1">
    <citation type="journal article" date="2019" name="Int. J. Syst. Evol. Microbiol.">
        <title>The Global Catalogue of Microorganisms (GCM) 10K type strain sequencing project: providing services to taxonomists for standard genome sequencing and annotation.</title>
        <authorList>
            <consortium name="The Broad Institute Genomics Platform"/>
            <consortium name="The Broad Institute Genome Sequencing Center for Infectious Disease"/>
            <person name="Wu L."/>
            <person name="Ma J."/>
        </authorList>
    </citation>
    <scope>NUCLEOTIDE SEQUENCE [LARGE SCALE GENOMIC DNA]</scope>
    <source>
        <strain evidence="4">KCTC 32239</strain>
    </source>
</reference>
<feature type="domain" description="DUF4136" evidence="2">
    <location>
        <begin position="25"/>
        <end position="189"/>
    </location>
</feature>
<name>A0ABQ3AUN2_9GAMM</name>
<dbReference type="InterPro" id="IPR025411">
    <property type="entry name" value="DUF4136"/>
</dbReference>
<dbReference type="EMBL" id="BMYZ01000001">
    <property type="protein sequence ID" value="GGY66680.1"/>
    <property type="molecule type" value="Genomic_DNA"/>
</dbReference>
<keyword evidence="4" id="KW-1185">Reference proteome</keyword>
<dbReference type="Pfam" id="PF13590">
    <property type="entry name" value="DUF4136"/>
    <property type="match status" value="1"/>
</dbReference>
<evidence type="ECO:0000259" key="2">
    <source>
        <dbReference type="Pfam" id="PF13590"/>
    </source>
</evidence>
<gene>
    <name evidence="3" type="ORF">GCM10011613_08330</name>
</gene>
<comment type="caution">
    <text evidence="3">The sequence shown here is derived from an EMBL/GenBank/DDBJ whole genome shotgun (WGS) entry which is preliminary data.</text>
</comment>
<proteinExistence type="predicted"/>
<organism evidence="3 4">
    <name type="scientific">Cellvibrio zantedeschiae</name>
    <dbReference type="NCBI Taxonomy" id="1237077"/>
    <lineage>
        <taxon>Bacteria</taxon>
        <taxon>Pseudomonadati</taxon>
        <taxon>Pseudomonadota</taxon>
        <taxon>Gammaproteobacteria</taxon>
        <taxon>Cellvibrionales</taxon>
        <taxon>Cellvibrionaceae</taxon>
        <taxon>Cellvibrio</taxon>
    </lineage>
</organism>
<evidence type="ECO:0000313" key="4">
    <source>
        <dbReference type="Proteomes" id="UP000619761"/>
    </source>
</evidence>